<name>A0A1Q3EPK7_LENED</name>
<organism evidence="2 3">
    <name type="scientific">Lentinula edodes</name>
    <name type="common">Shiitake mushroom</name>
    <name type="synonym">Lentinus edodes</name>
    <dbReference type="NCBI Taxonomy" id="5353"/>
    <lineage>
        <taxon>Eukaryota</taxon>
        <taxon>Fungi</taxon>
        <taxon>Dikarya</taxon>
        <taxon>Basidiomycota</taxon>
        <taxon>Agaricomycotina</taxon>
        <taxon>Agaricomycetes</taxon>
        <taxon>Agaricomycetidae</taxon>
        <taxon>Agaricales</taxon>
        <taxon>Marasmiineae</taxon>
        <taxon>Omphalotaceae</taxon>
        <taxon>Lentinula</taxon>
    </lineage>
</organism>
<dbReference type="AlphaFoldDB" id="A0A1Q3EPK7"/>
<reference evidence="2 3" key="2">
    <citation type="submission" date="2017-02" db="EMBL/GenBank/DDBJ databases">
        <title>A genome survey and senescence transcriptome analysis in Lentinula edodes.</title>
        <authorList>
            <person name="Sakamoto Y."/>
            <person name="Nakade K."/>
            <person name="Sato S."/>
            <person name="Yoshida Y."/>
            <person name="Miyazaki K."/>
            <person name="Natsume S."/>
            <person name="Konno N."/>
        </authorList>
    </citation>
    <scope>NUCLEOTIDE SEQUENCE [LARGE SCALE GENOMIC DNA]</scope>
    <source>
        <strain evidence="2 3">NBRC 111202</strain>
    </source>
</reference>
<accession>A0A1Q3EPK7</accession>
<dbReference type="STRING" id="5353.A0A1Q3EPK7"/>
<keyword evidence="3" id="KW-1185">Reference proteome</keyword>
<evidence type="ECO:0000313" key="3">
    <source>
        <dbReference type="Proteomes" id="UP000188533"/>
    </source>
</evidence>
<evidence type="ECO:0000256" key="1">
    <source>
        <dbReference type="SAM" id="MobiDB-lite"/>
    </source>
</evidence>
<dbReference type="PANTHER" id="PTHR24559">
    <property type="entry name" value="TRANSPOSON TY3-I GAG-POL POLYPROTEIN"/>
    <property type="match status" value="1"/>
</dbReference>
<dbReference type="Gene3D" id="3.10.10.10">
    <property type="entry name" value="HIV Type 1 Reverse Transcriptase, subunit A, domain 1"/>
    <property type="match status" value="1"/>
</dbReference>
<evidence type="ECO:0000313" key="2">
    <source>
        <dbReference type="EMBL" id="GAW09140.1"/>
    </source>
</evidence>
<dbReference type="InterPro" id="IPR053134">
    <property type="entry name" value="RNA-dir_DNA_polymerase"/>
</dbReference>
<protein>
    <submittedName>
        <fullName evidence="2">Retrotransposon nucleocapsid protein</fullName>
    </submittedName>
</protein>
<proteinExistence type="predicted"/>
<feature type="compositionally biased region" description="Basic and acidic residues" evidence="1">
    <location>
        <begin position="57"/>
        <end position="75"/>
    </location>
</feature>
<dbReference type="EMBL" id="BDGU01001021">
    <property type="protein sequence ID" value="GAW09140.1"/>
    <property type="molecule type" value="Genomic_DNA"/>
</dbReference>
<feature type="compositionally biased region" description="Basic and acidic residues" evidence="1">
    <location>
        <begin position="18"/>
        <end position="30"/>
    </location>
</feature>
<feature type="region of interest" description="Disordered" evidence="1">
    <location>
        <begin position="1"/>
        <end position="75"/>
    </location>
</feature>
<reference evidence="2 3" key="1">
    <citation type="submission" date="2016-08" db="EMBL/GenBank/DDBJ databases">
        <authorList>
            <consortium name="Lentinula edodes genome sequencing consortium"/>
            <person name="Sakamoto Y."/>
            <person name="Nakade K."/>
            <person name="Sato S."/>
            <person name="Yoshida Y."/>
            <person name="Miyazaki K."/>
            <person name="Natsume S."/>
            <person name="Konno N."/>
        </authorList>
    </citation>
    <scope>NUCLEOTIDE SEQUENCE [LARGE SCALE GENOMIC DNA]</scope>
    <source>
        <strain evidence="2 3">NBRC 111202</strain>
    </source>
</reference>
<sequence length="215" mass="24556">MDRLLREGTPAYFLHISPTKEESPTEEMLRASDSSATEGVQQPKDPESGNPSPEQGETVKELDKEESKRQETEELKKSIPVQYQDYWTCSPPGEARRYLLTDPYDIKIETEGDAIPPIGKLYNMSEKELKSLKEYIDEMLGKGFIMILQLPCGSSVLFAKKRMVPCDSAWTIRALNRLRRRIGTLYPDEEAYDQYGRAKIFTKIDLRAGVTKRQG</sequence>
<dbReference type="InterPro" id="IPR043502">
    <property type="entry name" value="DNA/RNA_pol_sf"/>
</dbReference>
<dbReference type="PANTHER" id="PTHR24559:SF440">
    <property type="entry name" value="RIBONUCLEASE H"/>
    <property type="match status" value="1"/>
</dbReference>
<comment type="caution">
    <text evidence="2">The sequence shown here is derived from an EMBL/GenBank/DDBJ whole genome shotgun (WGS) entry which is preliminary data.</text>
</comment>
<dbReference type="Proteomes" id="UP000188533">
    <property type="component" value="Unassembled WGS sequence"/>
</dbReference>
<dbReference type="SUPFAM" id="SSF56672">
    <property type="entry name" value="DNA/RNA polymerases"/>
    <property type="match status" value="1"/>
</dbReference>
<gene>
    <name evidence="2" type="ORF">LENED_011272</name>
</gene>